<reference evidence="1" key="1">
    <citation type="journal article" date="2015" name="Nature">
        <title>Complex archaea that bridge the gap between prokaryotes and eukaryotes.</title>
        <authorList>
            <person name="Spang A."/>
            <person name="Saw J.H."/>
            <person name="Jorgensen S.L."/>
            <person name="Zaremba-Niedzwiedzka K."/>
            <person name="Martijn J."/>
            <person name="Lind A.E."/>
            <person name="van Eijk R."/>
            <person name="Schleper C."/>
            <person name="Guy L."/>
            <person name="Ettema T.J."/>
        </authorList>
    </citation>
    <scope>NUCLEOTIDE SEQUENCE</scope>
</reference>
<organism evidence="1">
    <name type="scientific">marine sediment metagenome</name>
    <dbReference type="NCBI Taxonomy" id="412755"/>
    <lineage>
        <taxon>unclassified sequences</taxon>
        <taxon>metagenomes</taxon>
        <taxon>ecological metagenomes</taxon>
    </lineage>
</organism>
<name>A0A0F9GMR7_9ZZZZ</name>
<comment type="caution">
    <text evidence="1">The sequence shown here is derived from an EMBL/GenBank/DDBJ whole genome shotgun (WGS) entry which is preliminary data.</text>
</comment>
<proteinExistence type="predicted"/>
<evidence type="ECO:0000313" key="1">
    <source>
        <dbReference type="EMBL" id="KKL70740.1"/>
    </source>
</evidence>
<gene>
    <name evidence="1" type="ORF">LCGC14_2101910</name>
</gene>
<accession>A0A0F9GMR7</accession>
<feature type="non-terminal residue" evidence="1">
    <location>
        <position position="1"/>
    </location>
</feature>
<dbReference type="EMBL" id="LAZR01025809">
    <property type="protein sequence ID" value="KKL70740.1"/>
    <property type="molecule type" value="Genomic_DNA"/>
</dbReference>
<dbReference type="AlphaFoldDB" id="A0A0F9GMR7"/>
<sequence>PLASVLDAIGDTPLVDLARLAATADGRGRYGKGDD</sequence>
<protein>
    <submittedName>
        <fullName evidence="1">Uncharacterized protein</fullName>
    </submittedName>
</protein>